<feature type="non-terminal residue" evidence="1">
    <location>
        <position position="412"/>
    </location>
</feature>
<name>A0A382HF90_9ZZZZ</name>
<accession>A0A382HF90</accession>
<sequence>MPLSRLENFLKNIQGNVIYVDPNELDATDSIENQGNSQTRPFKTIQRALIEAARFSYVAGQRNDKFDLTTIILAAGTHTVDNRPGFIPVDVSGNARYTTRFGETNQILSPFGLGSNFDLTSPDNELFKLNSVRGGVIIPRGTSIVGKDLRKTKIRPKYVPDPENNNIDPSAIFRLTGACYISQFTIFDGDPSGNVYKDYTANLFTPSFSHHKLTCFEYADGANAVRIKDSFIDVTSTSTDLDMYYQKVGDVYDAGTGRPIEPDFPSGSLDFQTRVEEYRIVGSKGQQVGISSIKSGDGATASTTITVDLDSTLTDLSIDTPVRISGISTSGYNGIFVVSEVVSNTQFKYVVGAAPNNPLPTLTSANVNIEVDTINSASPYLFNLSKRSVFGMNGIHLDGAKVTGFKSGLLAQ</sequence>
<organism evidence="1">
    <name type="scientific">marine metagenome</name>
    <dbReference type="NCBI Taxonomy" id="408172"/>
    <lineage>
        <taxon>unclassified sequences</taxon>
        <taxon>metagenomes</taxon>
        <taxon>ecological metagenomes</taxon>
    </lineage>
</organism>
<reference evidence="1" key="1">
    <citation type="submission" date="2018-05" db="EMBL/GenBank/DDBJ databases">
        <authorList>
            <person name="Lanie J.A."/>
            <person name="Ng W.-L."/>
            <person name="Kazmierczak K.M."/>
            <person name="Andrzejewski T.M."/>
            <person name="Davidsen T.M."/>
            <person name="Wayne K.J."/>
            <person name="Tettelin H."/>
            <person name="Glass J.I."/>
            <person name="Rusch D."/>
            <person name="Podicherti R."/>
            <person name="Tsui H.-C.T."/>
            <person name="Winkler M.E."/>
        </authorList>
    </citation>
    <scope>NUCLEOTIDE SEQUENCE</scope>
</reference>
<evidence type="ECO:0000313" key="1">
    <source>
        <dbReference type="EMBL" id="SVB85936.1"/>
    </source>
</evidence>
<dbReference type="AlphaFoldDB" id="A0A382HF90"/>
<gene>
    <name evidence="1" type="ORF">METZ01_LOCUS238790</name>
</gene>
<dbReference type="EMBL" id="UINC01060917">
    <property type="protein sequence ID" value="SVB85936.1"/>
    <property type="molecule type" value="Genomic_DNA"/>
</dbReference>
<protein>
    <submittedName>
        <fullName evidence="1">Uncharacterized protein</fullName>
    </submittedName>
</protein>
<proteinExistence type="predicted"/>